<dbReference type="InterPro" id="IPR014284">
    <property type="entry name" value="RNA_pol_sigma-70_dom"/>
</dbReference>
<evidence type="ECO:0000256" key="5">
    <source>
        <dbReference type="ARBA" id="ARBA00023163"/>
    </source>
</evidence>
<evidence type="ECO:0000259" key="7">
    <source>
        <dbReference type="Pfam" id="PF08281"/>
    </source>
</evidence>
<feature type="domain" description="RNA polymerase sigma-70 region 2" evidence="6">
    <location>
        <begin position="41"/>
        <end position="108"/>
    </location>
</feature>
<dbReference type="NCBIfam" id="TIGR02937">
    <property type="entry name" value="sigma70-ECF"/>
    <property type="match status" value="1"/>
</dbReference>
<keyword evidence="5" id="KW-0804">Transcription</keyword>
<dbReference type="Pfam" id="PF08281">
    <property type="entry name" value="Sigma70_r4_2"/>
    <property type="match status" value="1"/>
</dbReference>
<dbReference type="RefSeq" id="WP_201364537.1">
    <property type="nucleotide sequence ID" value="NZ_BNJJ01000014.1"/>
</dbReference>
<dbReference type="SUPFAM" id="SSF88659">
    <property type="entry name" value="Sigma3 and sigma4 domains of RNA polymerase sigma factors"/>
    <property type="match status" value="1"/>
</dbReference>
<evidence type="ECO:0000313" key="8">
    <source>
        <dbReference type="EMBL" id="GHO86936.1"/>
    </source>
</evidence>
<dbReference type="InterPro" id="IPR013325">
    <property type="entry name" value="RNA_pol_sigma_r2"/>
</dbReference>
<evidence type="ECO:0000313" key="9">
    <source>
        <dbReference type="Proteomes" id="UP000635565"/>
    </source>
</evidence>
<proteinExistence type="inferred from homology"/>
<gene>
    <name evidence="8" type="ORF">KSZ_49420</name>
</gene>
<dbReference type="InterPro" id="IPR013249">
    <property type="entry name" value="RNA_pol_sigma70_r4_t2"/>
</dbReference>
<keyword evidence="3" id="KW-0731">Sigma factor</keyword>
<dbReference type="InterPro" id="IPR013324">
    <property type="entry name" value="RNA_pol_sigma_r3/r4-like"/>
</dbReference>
<dbReference type="PANTHER" id="PTHR43133">
    <property type="entry name" value="RNA POLYMERASE ECF-TYPE SIGMA FACTO"/>
    <property type="match status" value="1"/>
</dbReference>
<evidence type="ECO:0000259" key="6">
    <source>
        <dbReference type="Pfam" id="PF04542"/>
    </source>
</evidence>
<organism evidence="8 9">
    <name type="scientific">Dictyobacter formicarum</name>
    <dbReference type="NCBI Taxonomy" id="2778368"/>
    <lineage>
        <taxon>Bacteria</taxon>
        <taxon>Bacillati</taxon>
        <taxon>Chloroflexota</taxon>
        <taxon>Ktedonobacteria</taxon>
        <taxon>Ktedonobacterales</taxon>
        <taxon>Dictyobacteraceae</taxon>
        <taxon>Dictyobacter</taxon>
    </lineage>
</organism>
<evidence type="ECO:0000256" key="1">
    <source>
        <dbReference type="ARBA" id="ARBA00010641"/>
    </source>
</evidence>
<name>A0ABQ3VNG8_9CHLR</name>
<dbReference type="InterPro" id="IPR007627">
    <property type="entry name" value="RNA_pol_sigma70_r2"/>
</dbReference>
<dbReference type="SUPFAM" id="SSF88946">
    <property type="entry name" value="Sigma2 domain of RNA polymerase sigma factors"/>
    <property type="match status" value="1"/>
</dbReference>
<comment type="caution">
    <text evidence="8">The sequence shown here is derived from an EMBL/GenBank/DDBJ whole genome shotgun (WGS) entry which is preliminary data.</text>
</comment>
<evidence type="ECO:0000256" key="4">
    <source>
        <dbReference type="ARBA" id="ARBA00023125"/>
    </source>
</evidence>
<dbReference type="Gene3D" id="1.10.10.10">
    <property type="entry name" value="Winged helix-like DNA-binding domain superfamily/Winged helix DNA-binding domain"/>
    <property type="match status" value="1"/>
</dbReference>
<evidence type="ECO:0000256" key="3">
    <source>
        <dbReference type="ARBA" id="ARBA00023082"/>
    </source>
</evidence>
<dbReference type="Proteomes" id="UP000635565">
    <property type="component" value="Unassembled WGS sequence"/>
</dbReference>
<protein>
    <submittedName>
        <fullName evidence="8">RNA polymerase sigma factor ShbA</fullName>
    </submittedName>
</protein>
<accession>A0ABQ3VNG8</accession>
<sequence>MNILLVLPSHLQRQGVTDEVDISELELIEAAKANAQAFAPLYERYAQQVYRYTRTRIRNEDDAADLTQQTFLNALHALPRYKSRGIPFVAWLFRIALYTIRQKQRKERITVSWDLLPEALHPQGEEDPEGVLLQQERLKRVEVLFEKLKTSQRELLMLRFAAGLSSTEIAAVLGKSPASVKKQLSRILHTLKEGYSQYE</sequence>
<keyword evidence="2" id="KW-0805">Transcription regulation</keyword>
<keyword evidence="4" id="KW-0238">DNA-binding</keyword>
<dbReference type="EMBL" id="BNJJ01000014">
    <property type="protein sequence ID" value="GHO86936.1"/>
    <property type="molecule type" value="Genomic_DNA"/>
</dbReference>
<feature type="domain" description="RNA polymerase sigma factor 70 region 4 type 2" evidence="7">
    <location>
        <begin position="140"/>
        <end position="188"/>
    </location>
</feature>
<dbReference type="PANTHER" id="PTHR43133:SF8">
    <property type="entry name" value="RNA POLYMERASE SIGMA FACTOR HI_1459-RELATED"/>
    <property type="match status" value="1"/>
</dbReference>
<dbReference type="InterPro" id="IPR039425">
    <property type="entry name" value="RNA_pol_sigma-70-like"/>
</dbReference>
<keyword evidence="9" id="KW-1185">Reference proteome</keyword>
<reference evidence="8 9" key="1">
    <citation type="journal article" date="2021" name="Int. J. Syst. Evol. Microbiol.">
        <title>Reticulibacter mediterranei gen. nov., sp. nov., within the new family Reticulibacteraceae fam. nov., and Ktedonospora formicarum gen. nov., sp. nov., Ktedonobacter robiniae sp. nov., Dictyobacter formicarum sp. nov. and Dictyobacter arantiisoli sp. nov., belonging to the class Ktedonobacteria.</title>
        <authorList>
            <person name="Yabe S."/>
            <person name="Zheng Y."/>
            <person name="Wang C.M."/>
            <person name="Sakai Y."/>
            <person name="Abe K."/>
            <person name="Yokota A."/>
            <person name="Donadio S."/>
            <person name="Cavaletti L."/>
            <person name="Monciardini P."/>
        </authorList>
    </citation>
    <scope>NUCLEOTIDE SEQUENCE [LARGE SCALE GENOMIC DNA]</scope>
    <source>
        <strain evidence="8 9">SOSP1-9</strain>
    </source>
</reference>
<evidence type="ECO:0000256" key="2">
    <source>
        <dbReference type="ARBA" id="ARBA00023015"/>
    </source>
</evidence>
<dbReference type="Gene3D" id="1.10.1740.10">
    <property type="match status" value="1"/>
</dbReference>
<dbReference type="Pfam" id="PF04542">
    <property type="entry name" value="Sigma70_r2"/>
    <property type="match status" value="1"/>
</dbReference>
<comment type="similarity">
    <text evidence="1">Belongs to the sigma-70 factor family. ECF subfamily.</text>
</comment>
<dbReference type="InterPro" id="IPR036388">
    <property type="entry name" value="WH-like_DNA-bd_sf"/>
</dbReference>